<name>A0AA35WS60_GEOBA</name>
<reference evidence="2" key="1">
    <citation type="submission" date="2023-03" db="EMBL/GenBank/DDBJ databases">
        <authorList>
            <person name="Steffen K."/>
            <person name="Cardenas P."/>
        </authorList>
    </citation>
    <scope>NUCLEOTIDE SEQUENCE</scope>
</reference>
<dbReference type="AlphaFoldDB" id="A0AA35WS60"/>
<accession>A0AA35WS60</accession>
<gene>
    <name evidence="2" type="ORF">GBAR_LOCUS18045</name>
</gene>
<dbReference type="GO" id="GO:0005813">
    <property type="term" value="C:centrosome"/>
    <property type="evidence" value="ECO:0007669"/>
    <property type="project" value="TreeGrafter"/>
</dbReference>
<dbReference type="Proteomes" id="UP001174909">
    <property type="component" value="Unassembled WGS sequence"/>
</dbReference>
<comment type="caution">
    <text evidence="2">The sequence shown here is derived from an EMBL/GenBank/DDBJ whole genome shotgun (WGS) entry which is preliminary data.</text>
</comment>
<dbReference type="EMBL" id="CASHTH010002571">
    <property type="protein sequence ID" value="CAI8031838.1"/>
    <property type="molecule type" value="Genomic_DNA"/>
</dbReference>
<dbReference type="PANTHER" id="PTHR21574">
    <property type="entry name" value="CENTROSOMAL PROTEIN OF 120 KDA"/>
    <property type="match status" value="1"/>
</dbReference>
<evidence type="ECO:0000313" key="2">
    <source>
        <dbReference type="EMBL" id="CAI8031838.1"/>
    </source>
</evidence>
<keyword evidence="1" id="KW-0175">Coiled coil</keyword>
<protein>
    <submittedName>
        <fullName evidence="2">Centrosomal protein of 120 kDa</fullName>
    </submittedName>
</protein>
<evidence type="ECO:0000256" key="1">
    <source>
        <dbReference type="SAM" id="Coils"/>
    </source>
</evidence>
<evidence type="ECO:0000313" key="3">
    <source>
        <dbReference type="Proteomes" id="UP001174909"/>
    </source>
</evidence>
<sequence length="142" mass="16711">MVHIEKTELEKKLSTALRAKKHYKDQWTQAMKELAAYRHNELKSAQSILQRQQQELESVKIHSEEQKIIRKDLTQVKEEVSRVQKETFNDECPSKVTEAEDTANPDVARWIEERDILLETGVYTQNDFTIQQLDQKIKACLK</sequence>
<dbReference type="PANTHER" id="PTHR21574:SF0">
    <property type="entry name" value="CENTROSOMAL PROTEIN OF 120 KDA"/>
    <property type="match status" value="1"/>
</dbReference>
<dbReference type="GO" id="GO:1903724">
    <property type="term" value="P:positive regulation of centriole elongation"/>
    <property type="evidence" value="ECO:0007669"/>
    <property type="project" value="TreeGrafter"/>
</dbReference>
<proteinExistence type="predicted"/>
<dbReference type="InterPro" id="IPR039893">
    <property type="entry name" value="CEP120-like"/>
</dbReference>
<organism evidence="2 3">
    <name type="scientific">Geodia barretti</name>
    <name type="common">Barrett's horny sponge</name>
    <dbReference type="NCBI Taxonomy" id="519541"/>
    <lineage>
        <taxon>Eukaryota</taxon>
        <taxon>Metazoa</taxon>
        <taxon>Porifera</taxon>
        <taxon>Demospongiae</taxon>
        <taxon>Heteroscleromorpha</taxon>
        <taxon>Tetractinellida</taxon>
        <taxon>Astrophorina</taxon>
        <taxon>Geodiidae</taxon>
        <taxon>Geodia</taxon>
    </lineage>
</organism>
<keyword evidence="3" id="KW-1185">Reference proteome</keyword>
<feature type="coiled-coil region" evidence="1">
    <location>
        <begin position="6"/>
        <end position="62"/>
    </location>
</feature>